<dbReference type="SUPFAM" id="SSF52980">
    <property type="entry name" value="Restriction endonuclease-like"/>
    <property type="match status" value="1"/>
</dbReference>
<dbReference type="EMBL" id="JBHRSM010000052">
    <property type="protein sequence ID" value="MFC3088303.1"/>
    <property type="molecule type" value="Genomic_DNA"/>
</dbReference>
<comment type="caution">
    <text evidence="3">The sequence shown here is derived from an EMBL/GenBank/DDBJ whole genome shotgun (WGS) entry which is preliminary data.</text>
</comment>
<dbReference type="PANTHER" id="PTHR38590">
    <property type="entry name" value="BLL0828 PROTEIN"/>
    <property type="match status" value="1"/>
</dbReference>
<dbReference type="RefSeq" id="WP_197646252.1">
    <property type="nucleotide sequence ID" value="NZ_JBHRSM010000052.1"/>
</dbReference>
<feature type="compositionally biased region" description="Basic and acidic residues" evidence="1">
    <location>
        <begin position="163"/>
        <end position="175"/>
    </location>
</feature>
<name>A0ABV7E2B1_9RHOB</name>
<dbReference type="Pfam" id="PF04480">
    <property type="entry name" value="DUF559"/>
    <property type="match status" value="1"/>
</dbReference>
<dbReference type="Proteomes" id="UP001595445">
    <property type="component" value="Unassembled WGS sequence"/>
</dbReference>
<dbReference type="CDD" id="cd01038">
    <property type="entry name" value="Endonuclease_DUF559"/>
    <property type="match status" value="1"/>
</dbReference>
<keyword evidence="3" id="KW-0378">Hydrolase</keyword>
<evidence type="ECO:0000256" key="1">
    <source>
        <dbReference type="SAM" id="MobiDB-lite"/>
    </source>
</evidence>
<proteinExistence type="predicted"/>
<gene>
    <name evidence="3" type="ORF">ACFOD6_19870</name>
</gene>
<dbReference type="InterPro" id="IPR011335">
    <property type="entry name" value="Restrct_endonuc-II-like"/>
</dbReference>
<dbReference type="PANTHER" id="PTHR38590:SF1">
    <property type="entry name" value="BLL0828 PROTEIN"/>
    <property type="match status" value="1"/>
</dbReference>
<feature type="domain" description="DUF559" evidence="2">
    <location>
        <begin position="9"/>
        <end position="112"/>
    </location>
</feature>
<sequence length="230" mass="24483">MTGIHPITRQRARKLRSEMTPQERKLWTKLRELNRMLGLHFRRQAPIGPFIADFADLGRRVVIEVDGGGHGGARDVARNEWLASQGFQVLRFWNPEVSGNIEGVMQVIFDAVEGKSLADRVPPTPSPSPRGGGEALEAGVARKEPRAAPVADAPPPRPSPTRGEGEARFCTEARDGNGVPPTPGPSPRGGGEVPGPTVPRNIGHFAPPSPRVGEGWGGGASDRGATGEIP</sequence>
<keyword evidence="4" id="KW-1185">Reference proteome</keyword>
<organism evidence="3 4">
    <name type="scientific">Tabrizicola soli</name>
    <dbReference type="NCBI Taxonomy" id="2185115"/>
    <lineage>
        <taxon>Bacteria</taxon>
        <taxon>Pseudomonadati</taxon>
        <taxon>Pseudomonadota</taxon>
        <taxon>Alphaproteobacteria</taxon>
        <taxon>Rhodobacterales</taxon>
        <taxon>Paracoccaceae</taxon>
        <taxon>Tabrizicola</taxon>
    </lineage>
</organism>
<keyword evidence="3" id="KW-0255">Endonuclease</keyword>
<dbReference type="Gene3D" id="3.40.960.10">
    <property type="entry name" value="VSR Endonuclease"/>
    <property type="match status" value="1"/>
</dbReference>
<dbReference type="InterPro" id="IPR007569">
    <property type="entry name" value="DUF559"/>
</dbReference>
<dbReference type="GO" id="GO:0004519">
    <property type="term" value="F:endonuclease activity"/>
    <property type="evidence" value="ECO:0007669"/>
    <property type="project" value="UniProtKB-KW"/>
</dbReference>
<evidence type="ECO:0000313" key="3">
    <source>
        <dbReference type="EMBL" id="MFC3088303.1"/>
    </source>
</evidence>
<reference evidence="4" key="1">
    <citation type="journal article" date="2019" name="Int. J. Syst. Evol. Microbiol.">
        <title>The Global Catalogue of Microorganisms (GCM) 10K type strain sequencing project: providing services to taxonomists for standard genome sequencing and annotation.</title>
        <authorList>
            <consortium name="The Broad Institute Genomics Platform"/>
            <consortium name="The Broad Institute Genome Sequencing Center for Infectious Disease"/>
            <person name="Wu L."/>
            <person name="Ma J."/>
        </authorList>
    </citation>
    <scope>NUCLEOTIDE SEQUENCE [LARGE SCALE GENOMIC DNA]</scope>
    <source>
        <strain evidence="4">KCTC 62102</strain>
    </source>
</reference>
<protein>
    <submittedName>
        <fullName evidence="3">Endonuclease domain-containing protein</fullName>
    </submittedName>
</protein>
<evidence type="ECO:0000313" key="4">
    <source>
        <dbReference type="Proteomes" id="UP001595445"/>
    </source>
</evidence>
<feature type="region of interest" description="Disordered" evidence="1">
    <location>
        <begin position="117"/>
        <end position="230"/>
    </location>
</feature>
<keyword evidence="3" id="KW-0540">Nuclease</keyword>
<dbReference type="InterPro" id="IPR047216">
    <property type="entry name" value="Endonuclease_DUF559_bact"/>
</dbReference>
<accession>A0ABV7E2B1</accession>
<evidence type="ECO:0000259" key="2">
    <source>
        <dbReference type="Pfam" id="PF04480"/>
    </source>
</evidence>